<comment type="similarity">
    <text evidence="1">Belongs to the UPF0147 family.</text>
</comment>
<proteinExistence type="inferred from homology"/>
<evidence type="ECO:0000313" key="2">
    <source>
        <dbReference type="EMBL" id="HIK00618.1"/>
    </source>
</evidence>
<dbReference type="Pfam" id="PF03685">
    <property type="entry name" value="UPF0147"/>
    <property type="match status" value="1"/>
</dbReference>
<dbReference type="InterPro" id="IPR005354">
    <property type="entry name" value="UPF0147"/>
</dbReference>
<dbReference type="EMBL" id="DVAB01000029">
    <property type="protein sequence ID" value="HIK00618.1"/>
    <property type="molecule type" value="Genomic_DNA"/>
</dbReference>
<dbReference type="InterPro" id="IPR023130">
    <property type="entry name" value="Ta0600-like_sf"/>
</dbReference>
<dbReference type="AlphaFoldDB" id="A0A832V1U0"/>
<organism evidence="2 3">
    <name type="scientific">Candidatus Naiadarchaeum limnaeum</name>
    <dbReference type="NCBI Taxonomy" id="2756139"/>
    <lineage>
        <taxon>Archaea</taxon>
        <taxon>Candidatus Undinarchaeota</taxon>
        <taxon>Candidatus Undinarchaeia</taxon>
        <taxon>Candidatus Naiadarchaeales</taxon>
        <taxon>Candidatus Naiadarchaeaceae</taxon>
        <taxon>Candidatus Naiadarchaeum</taxon>
    </lineage>
</organism>
<keyword evidence="3" id="KW-1185">Reference proteome</keyword>
<evidence type="ECO:0000313" key="3">
    <source>
        <dbReference type="Proteomes" id="UP000646946"/>
    </source>
</evidence>
<dbReference type="SUPFAM" id="SSF158436">
    <property type="entry name" value="Ta0600-like"/>
    <property type="match status" value="1"/>
</dbReference>
<protein>
    <submittedName>
        <fullName evidence="2">UPF0147 family protein</fullName>
    </submittedName>
</protein>
<gene>
    <name evidence="2" type="ORF">H1016_03695</name>
</gene>
<dbReference type="Gene3D" id="1.20.1440.50">
    <property type="entry name" value="Ta0600-like"/>
    <property type="match status" value="1"/>
</dbReference>
<accession>A0A832V1U0</accession>
<evidence type="ECO:0000256" key="1">
    <source>
        <dbReference type="ARBA" id="ARBA00005958"/>
    </source>
</evidence>
<dbReference type="Proteomes" id="UP000646946">
    <property type="component" value="Unassembled WGS sequence"/>
</dbReference>
<sequence length="93" mass="10286">MAAKIKVNLINPKVNEIINSLSELIYDQNATQIIRNGALKITNALSNGNGSIEKRKNIALQVLEEMVSDNNLDMRTRTILFSTITLVESLSAE</sequence>
<reference evidence="2 3" key="1">
    <citation type="journal article" name="Nat. Commun.">
        <title>Undinarchaeota illuminate DPANN phylogeny and the impact of gene transfer on archaeal evolution.</title>
        <authorList>
            <person name="Dombrowski N."/>
            <person name="Williams T.A."/>
            <person name="Sun J."/>
            <person name="Woodcroft B.J."/>
            <person name="Lee J.H."/>
            <person name="Minh B.Q."/>
            <person name="Rinke C."/>
            <person name="Spang A."/>
        </authorList>
    </citation>
    <scope>NUCLEOTIDE SEQUENCE [LARGE SCALE GENOMIC DNA]</scope>
    <source>
        <strain evidence="2">MAG_bin1129</strain>
    </source>
</reference>
<comment type="caution">
    <text evidence="2">The sequence shown here is derived from an EMBL/GenBank/DDBJ whole genome shotgun (WGS) entry which is preliminary data.</text>
</comment>
<name>A0A832V1U0_9ARCH</name>